<keyword evidence="4" id="KW-0597">Phosphoprotein</keyword>
<dbReference type="PROSITE" id="PS50885">
    <property type="entry name" value="HAMP"/>
    <property type="match status" value="1"/>
</dbReference>
<dbReference type="InterPro" id="IPR003660">
    <property type="entry name" value="HAMP_dom"/>
</dbReference>
<dbReference type="PATRIC" id="fig|1526658.3.peg.2187"/>
<dbReference type="SUPFAM" id="SSF55874">
    <property type="entry name" value="ATPase domain of HSP90 chaperone/DNA topoisomerase II/histidine kinase"/>
    <property type="match status" value="1"/>
</dbReference>
<dbReference type="Proteomes" id="UP000037822">
    <property type="component" value="Unassembled WGS sequence"/>
</dbReference>
<dbReference type="GO" id="GO:0005524">
    <property type="term" value="F:ATP binding"/>
    <property type="evidence" value="ECO:0007669"/>
    <property type="project" value="UniProtKB-KW"/>
</dbReference>
<keyword evidence="6 12" id="KW-0812">Transmembrane</keyword>
<keyword evidence="7" id="KW-0547">Nucleotide-binding</keyword>
<organism evidence="15 16">
    <name type="scientific">Bosea vaviloviae</name>
    <dbReference type="NCBI Taxonomy" id="1526658"/>
    <lineage>
        <taxon>Bacteria</taxon>
        <taxon>Pseudomonadati</taxon>
        <taxon>Pseudomonadota</taxon>
        <taxon>Alphaproteobacteria</taxon>
        <taxon>Hyphomicrobiales</taxon>
        <taxon>Boseaceae</taxon>
        <taxon>Bosea</taxon>
    </lineage>
</organism>
<evidence type="ECO:0000313" key="15">
    <source>
        <dbReference type="EMBL" id="KPH81595.1"/>
    </source>
</evidence>
<keyword evidence="8 15" id="KW-0418">Kinase</keyword>
<dbReference type="SMART" id="SM00388">
    <property type="entry name" value="HisKA"/>
    <property type="match status" value="1"/>
</dbReference>
<dbReference type="InterPro" id="IPR050428">
    <property type="entry name" value="TCS_sensor_his_kinase"/>
</dbReference>
<dbReference type="PANTHER" id="PTHR45436:SF14">
    <property type="entry name" value="SENSOR PROTEIN QSEC"/>
    <property type="match status" value="1"/>
</dbReference>
<gene>
    <name evidence="15" type="ORF">AE618_07565</name>
</gene>
<dbReference type="RefSeq" id="WP_054208429.1">
    <property type="nucleotide sequence ID" value="NZ_LGSZ01000028.1"/>
</dbReference>
<feature type="transmembrane region" description="Helical" evidence="12">
    <location>
        <begin position="153"/>
        <end position="174"/>
    </location>
</feature>
<dbReference type="InterPro" id="IPR013727">
    <property type="entry name" value="2CSK_N"/>
</dbReference>
<sequence>MTSLRARLFVILVATTGLIWLAATAWIYLGTKAELERVLDTRLQEAARMVSSLVRDADASPSSAIAATPQVSTSDSGGYERQLSCQIWSMGGRLVAASTAAPAERLAGHAAGFTDSVINGEQWRVYAIEDAAKGVRVLVGDRLGLRDRLVNDLVLGLVAPTFLMLPLFAGLIWISVGRGLSPLRGIARNLQQRAVDDLAPLQAKVIDEILPVTDALNGLFTRLDAARRHEREFTAFAAHELRTPLAGIRTQAQIAKAADTIEMRTAALDHIMQGVDRTARLISQLLALARLESAAALNRREPVNLGQLLREIDREGQRPASISVEFDAAIDGMTVEGDRDNLKLALRNLHENACGHSPPGGRVRWLRTEDVVLAVDDEGPGVPADEMALVRQRFYRGRAARNAGSGLGLAIVDVALHNVRAELTLGTPPSGRGLRAAVSFVQIA</sequence>
<evidence type="ECO:0000256" key="11">
    <source>
        <dbReference type="ARBA" id="ARBA00023012"/>
    </source>
</evidence>
<evidence type="ECO:0000259" key="14">
    <source>
        <dbReference type="PROSITE" id="PS50885"/>
    </source>
</evidence>
<dbReference type="InterPro" id="IPR005467">
    <property type="entry name" value="His_kinase_dom"/>
</dbReference>
<dbReference type="Pfam" id="PF08521">
    <property type="entry name" value="2CSK_N"/>
    <property type="match status" value="1"/>
</dbReference>
<protein>
    <recommendedName>
        <fullName evidence="3">histidine kinase</fullName>
        <ecNumber evidence="3">2.7.13.3</ecNumber>
    </recommendedName>
</protein>
<dbReference type="PROSITE" id="PS50109">
    <property type="entry name" value="HIS_KIN"/>
    <property type="match status" value="1"/>
</dbReference>
<dbReference type="OrthoDB" id="9809766at2"/>
<proteinExistence type="predicted"/>
<reference evidence="15 16" key="1">
    <citation type="submission" date="2015-07" db="EMBL/GenBank/DDBJ databases">
        <title>Whole genome sequencing of Bosea vaviloviae isolated from cave pool.</title>
        <authorList>
            <person name="Tan N.E.H."/>
            <person name="Lee Y.P."/>
            <person name="Gan H.M."/>
            <person name="Barton H."/>
            <person name="Savka M.A."/>
        </authorList>
    </citation>
    <scope>NUCLEOTIDE SEQUENCE [LARGE SCALE GENOMIC DNA]</scope>
    <source>
        <strain evidence="15 16">SD260</strain>
    </source>
</reference>
<dbReference type="GO" id="GO:0000155">
    <property type="term" value="F:phosphorelay sensor kinase activity"/>
    <property type="evidence" value="ECO:0007669"/>
    <property type="project" value="InterPro"/>
</dbReference>
<evidence type="ECO:0000256" key="12">
    <source>
        <dbReference type="SAM" id="Phobius"/>
    </source>
</evidence>
<comment type="catalytic activity">
    <reaction evidence="1">
        <text>ATP + protein L-histidine = ADP + protein N-phospho-L-histidine.</text>
        <dbReference type="EC" id="2.7.13.3"/>
    </reaction>
</comment>
<feature type="domain" description="Histidine kinase" evidence="13">
    <location>
        <begin position="236"/>
        <end position="444"/>
    </location>
</feature>
<evidence type="ECO:0000256" key="3">
    <source>
        <dbReference type="ARBA" id="ARBA00012438"/>
    </source>
</evidence>
<feature type="transmembrane region" description="Helical" evidence="12">
    <location>
        <begin position="6"/>
        <end position="29"/>
    </location>
</feature>
<accession>A0A0N0MC02</accession>
<dbReference type="InterPro" id="IPR036890">
    <property type="entry name" value="HATPase_C_sf"/>
</dbReference>
<name>A0A0N0MC02_9HYPH</name>
<keyword evidence="12" id="KW-0472">Membrane</keyword>
<dbReference type="GO" id="GO:0005886">
    <property type="term" value="C:plasma membrane"/>
    <property type="evidence" value="ECO:0007669"/>
    <property type="project" value="TreeGrafter"/>
</dbReference>
<keyword evidence="10 12" id="KW-1133">Transmembrane helix</keyword>
<evidence type="ECO:0000313" key="16">
    <source>
        <dbReference type="Proteomes" id="UP000037822"/>
    </source>
</evidence>
<dbReference type="InterPro" id="IPR003594">
    <property type="entry name" value="HATPase_dom"/>
</dbReference>
<comment type="caution">
    <text evidence="15">The sequence shown here is derived from an EMBL/GenBank/DDBJ whole genome shotgun (WGS) entry which is preliminary data.</text>
</comment>
<keyword evidence="5" id="KW-0808">Transferase</keyword>
<feature type="domain" description="HAMP" evidence="14">
    <location>
        <begin position="177"/>
        <end position="228"/>
    </location>
</feature>
<dbReference type="EC" id="2.7.13.3" evidence="3"/>
<evidence type="ECO:0000256" key="4">
    <source>
        <dbReference type="ARBA" id="ARBA00022553"/>
    </source>
</evidence>
<evidence type="ECO:0000256" key="6">
    <source>
        <dbReference type="ARBA" id="ARBA00022692"/>
    </source>
</evidence>
<dbReference type="Pfam" id="PF02518">
    <property type="entry name" value="HATPase_c"/>
    <property type="match status" value="1"/>
</dbReference>
<comment type="subcellular location">
    <subcellularLocation>
        <location evidence="2">Membrane</location>
        <topology evidence="2">Multi-pass membrane protein</topology>
    </subcellularLocation>
</comment>
<evidence type="ECO:0000256" key="2">
    <source>
        <dbReference type="ARBA" id="ARBA00004141"/>
    </source>
</evidence>
<dbReference type="SUPFAM" id="SSF47384">
    <property type="entry name" value="Homodimeric domain of signal transducing histidine kinase"/>
    <property type="match status" value="1"/>
</dbReference>
<dbReference type="PANTHER" id="PTHR45436">
    <property type="entry name" value="SENSOR HISTIDINE KINASE YKOH"/>
    <property type="match status" value="1"/>
</dbReference>
<evidence type="ECO:0000259" key="13">
    <source>
        <dbReference type="PROSITE" id="PS50109"/>
    </source>
</evidence>
<dbReference type="Gene3D" id="1.10.287.130">
    <property type="match status" value="1"/>
</dbReference>
<dbReference type="InterPro" id="IPR003661">
    <property type="entry name" value="HisK_dim/P_dom"/>
</dbReference>
<evidence type="ECO:0000256" key="5">
    <source>
        <dbReference type="ARBA" id="ARBA00022679"/>
    </source>
</evidence>
<dbReference type="InterPro" id="IPR036097">
    <property type="entry name" value="HisK_dim/P_sf"/>
</dbReference>
<dbReference type="CDD" id="cd00082">
    <property type="entry name" value="HisKA"/>
    <property type="match status" value="1"/>
</dbReference>
<evidence type="ECO:0000256" key="9">
    <source>
        <dbReference type="ARBA" id="ARBA00022840"/>
    </source>
</evidence>
<evidence type="ECO:0000256" key="8">
    <source>
        <dbReference type="ARBA" id="ARBA00022777"/>
    </source>
</evidence>
<evidence type="ECO:0000256" key="7">
    <source>
        <dbReference type="ARBA" id="ARBA00022741"/>
    </source>
</evidence>
<dbReference type="SMART" id="SM00387">
    <property type="entry name" value="HATPase_c"/>
    <property type="match status" value="1"/>
</dbReference>
<dbReference type="Pfam" id="PF00512">
    <property type="entry name" value="HisKA"/>
    <property type="match status" value="1"/>
</dbReference>
<evidence type="ECO:0000256" key="1">
    <source>
        <dbReference type="ARBA" id="ARBA00000085"/>
    </source>
</evidence>
<keyword evidence="16" id="KW-1185">Reference proteome</keyword>
<keyword evidence="11" id="KW-0902">Two-component regulatory system</keyword>
<dbReference type="AlphaFoldDB" id="A0A0N0MC02"/>
<keyword evidence="9" id="KW-0067">ATP-binding</keyword>
<dbReference type="EMBL" id="LGSZ01000028">
    <property type="protein sequence ID" value="KPH81595.1"/>
    <property type="molecule type" value="Genomic_DNA"/>
</dbReference>
<evidence type="ECO:0000256" key="10">
    <source>
        <dbReference type="ARBA" id="ARBA00022989"/>
    </source>
</evidence>
<dbReference type="Gene3D" id="3.30.565.10">
    <property type="entry name" value="Histidine kinase-like ATPase, C-terminal domain"/>
    <property type="match status" value="1"/>
</dbReference>